<dbReference type="InterPro" id="IPR002931">
    <property type="entry name" value="Transglutaminase-like"/>
</dbReference>
<dbReference type="RefSeq" id="WP_354700978.1">
    <property type="nucleotide sequence ID" value="NZ_CP114014.1"/>
</dbReference>
<dbReference type="SMART" id="SM00460">
    <property type="entry name" value="TGc"/>
    <property type="match status" value="1"/>
</dbReference>
<dbReference type="EMBL" id="CP114014">
    <property type="protein sequence ID" value="XAY04439.1"/>
    <property type="molecule type" value="Genomic_DNA"/>
</dbReference>
<organism evidence="2">
    <name type="scientific">Paraconexibacter sp. AEG42_29</name>
    <dbReference type="NCBI Taxonomy" id="2997339"/>
    <lineage>
        <taxon>Bacteria</taxon>
        <taxon>Bacillati</taxon>
        <taxon>Actinomycetota</taxon>
        <taxon>Thermoleophilia</taxon>
        <taxon>Solirubrobacterales</taxon>
        <taxon>Paraconexibacteraceae</taxon>
        <taxon>Paraconexibacter</taxon>
    </lineage>
</organism>
<dbReference type="KEGG" id="parq:DSM112329_01272"/>
<dbReference type="Pfam" id="PF08379">
    <property type="entry name" value="Bact_transglu_N"/>
    <property type="match status" value="1"/>
</dbReference>
<feature type="domain" description="Transglutaminase-like" evidence="1">
    <location>
        <begin position="164"/>
        <end position="239"/>
    </location>
</feature>
<dbReference type="SUPFAM" id="SSF54001">
    <property type="entry name" value="Cysteine proteinases"/>
    <property type="match status" value="1"/>
</dbReference>
<evidence type="ECO:0000259" key="1">
    <source>
        <dbReference type="SMART" id="SM00460"/>
    </source>
</evidence>
<proteinExistence type="predicted"/>
<gene>
    <name evidence="2" type="ORF">DSM112329_01272</name>
</gene>
<dbReference type="PANTHER" id="PTHR33490:SF6">
    <property type="entry name" value="SLL1049 PROTEIN"/>
    <property type="match status" value="1"/>
</dbReference>
<accession>A0AAU7ARW7</accession>
<dbReference type="InterPro" id="IPR038765">
    <property type="entry name" value="Papain-like_cys_pep_sf"/>
</dbReference>
<dbReference type="AlphaFoldDB" id="A0AAU7ARW7"/>
<dbReference type="InterPro" id="IPR013589">
    <property type="entry name" value="Bac_transglu_N"/>
</dbReference>
<protein>
    <recommendedName>
        <fullName evidence="1">Transglutaminase-like domain-containing protein</fullName>
    </recommendedName>
</protein>
<dbReference type="PANTHER" id="PTHR33490">
    <property type="entry name" value="BLR5614 PROTEIN-RELATED"/>
    <property type="match status" value="1"/>
</dbReference>
<dbReference type="Pfam" id="PF01841">
    <property type="entry name" value="Transglut_core"/>
    <property type="match status" value="1"/>
</dbReference>
<sequence>MNFSIRYLTEYRYDSIVTDNLNALRVRPATTSTQRTDDFHIRTDPESRVSRHTDYFGTEVIEFGIPKPHDHLTIDVRARVVTSAPAEPPEAPWDALTTTSYEAAGGEFLLPVGDEPDPELLGDLIGVVRASSPLATLRLLCEIIPDRFRYDQNATYVGSTVEDLLKGGGGVCQDFVHLGVVLLRAHGIAARYVSGYLWAAPQDGGSDSMEVHTHAWVEALMPGTDGHGEPVWVGADPTNRRLAGETHVKVGHGRNYTDVPPVKGVYRGNASTELSASVQMTRLDPASSARA</sequence>
<evidence type="ECO:0000313" key="2">
    <source>
        <dbReference type="EMBL" id="XAY04439.1"/>
    </source>
</evidence>
<reference evidence="2" key="1">
    <citation type="submission" date="2022-12" db="EMBL/GenBank/DDBJ databases">
        <title>Paraconexibacter alkalitolerans sp. nov. and Baekduia alba sp. nov., isolated from soil and emended description of the genera Paraconexibacter (Chun et al., 2020) and Baekduia (An et al., 2020).</title>
        <authorList>
            <person name="Vieira S."/>
            <person name="Huber K.J."/>
            <person name="Geppert A."/>
            <person name="Wolf J."/>
            <person name="Neumann-Schaal M."/>
            <person name="Muesken M."/>
            <person name="Overmann J."/>
        </authorList>
    </citation>
    <scope>NUCLEOTIDE SEQUENCE</scope>
    <source>
        <strain evidence="2">AEG42_29</strain>
    </source>
</reference>
<name>A0AAU7ARW7_9ACTN</name>
<dbReference type="Gene3D" id="3.10.620.30">
    <property type="match status" value="1"/>
</dbReference>